<dbReference type="AlphaFoldDB" id="K3W9D2"/>
<keyword evidence="4 6" id="KW-0472">Membrane</keyword>
<evidence type="ECO:0000256" key="3">
    <source>
        <dbReference type="ARBA" id="ARBA00022989"/>
    </source>
</evidence>
<dbReference type="EMBL" id="GL376626">
    <property type="status" value="NOT_ANNOTATED_CDS"/>
    <property type="molecule type" value="Genomic_DNA"/>
</dbReference>
<dbReference type="PANTHER" id="PTHR43701:SF2">
    <property type="entry name" value="MEMBRANE TRANSPORTER PROTEIN YJNA-RELATED"/>
    <property type="match status" value="1"/>
</dbReference>
<keyword evidence="8" id="KW-1185">Reference proteome</keyword>
<evidence type="ECO:0000256" key="1">
    <source>
        <dbReference type="ARBA" id="ARBA00004141"/>
    </source>
</evidence>
<proteinExistence type="predicted"/>
<dbReference type="InterPro" id="IPR002781">
    <property type="entry name" value="TM_pro_TauE-like"/>
</dbReference>
<feature type="region of interest" description="Disordered" evidence="5">
    <location>
        <begin position="24"/>
        <end position="49"/>
    </location>
</feature>
<dbReference type="Pfam" id="PF01925">
    <property type="entry name" value="TauE"/>
    <property type="match status" value="2"/>
</dbReference>
<feature type="transmembrane region" description="Helical" evidence="6">
    <location>
        <begin position="229"/>
        <end position="251"/>
    </location>
</feature>
<feature type="transmembrane region" description="Helical" evidence="6">
    <location>
        <begin position="55"/>
        <end position="81"/>
    </location>
</feature>
<keyword evidence="3 6" id="KW-1133">Transmembrane helix</keyword>
<name>K3W9D2_GLOUD</name>
<evidence type="ECO:0000256" key="5">
    <source>
        <dbReference type="SAM" id="MobiDB-lite"/>
    </source>
</evidence>
<dbReference type="Proteomes" id="UP000019132">
    <property type="component" value="Unassembled WGS sequence"/>
</dbReference>
<reference evidence="8" key="1">
    <citation type="journal article" date="2010" name="Genome Biol.">
        <title>Genome sequence of the necrotrophic plant pathogen Pythium ultimum reveals original pathogenicity mechanisms and effector repertoire.</title>
        <authorList>
            <person name="Levesque C.A."/>
            <person name="Brouwer H."/>
            <person name="Cano L."/>
            <person name="Hamilton J.P."/>
            <person name="Holt C."/>
            <person name="Huitema E."/>
            <person name="Raffaele S."/>
            <person name="Robideau G.P."/>
            <person name="Thines M."/>
            <person name="Win J."/>
            <person name="Zerillo M.M."/>
            <person name="Beakes G.W."/>
            <person name="Boore J.L."/>
            <person name="Busam D."/>
            <person name="Dumas B."/>
            <person name="Ferriera S."/>
            <person name="Fuerstenberg S.I."/>
            <person name="Gachon C.M."/>
            <person name="Gaulin E."/>
            <person name="Govers F."/>
            <person name="Grenville-Briggs L."/>
            <person name="Horner N."/>
            <person name="Hostetler J."/>
            <person name="Jiang R.H."/>
            <person name="Johnson J."/>
            <person name="Krajaejun T."/>
            <person name="Lin H."/>
            <person name="Meijer H.J."/>
            <person name="Moore B."/>
            <person name="Morris P."/>
            <person name="Phuntmart V."/>
            <person name="Puiu D."/>
            <person name="Shetty J."/>
            <person name="Stajich J.E."/>
            <person name="Tripathy S."/>
            <person name="Wawra S."/>
            <person name="van West P."/>
            <person name="Whitty B.R."/>
            <person name="Coutinho P.M."/>
            <person name="Henrissat B."/>
            <person name="Martin F."/>
            <person name="Thomas P.D."/>
            <person name="Tyler B.M."/>
            <person name="De Vries R.P."/>
            <person name="Kamoun S."/>
            <person name="Yandell M."/>
            <person name="Tisserat N."/>
            <person name="Buell C.R."/>
        </authorList>
    </citation>
    <scope>NUCLEOTIDE SEQUENCE</scope>
    <source>
        <strain evidence="8">DAOM:BR144</strain>
    </source>
</reference>
<feature type="transmembrane region" description="Helical" evidence="6">
    <location>
        <begin position="263"/>
        <end position="284"/>
    </location>
</feature>
<reference evidence="7" key="3">
    <citation type="submission" date="2015-02" db="UniProtKB">
        <authorList>
            <consortium name="EnsemblProtists"/>
        </authorList>
    </citation>
    <scope>IDENTIFICATION</scope>
    <source>
        <strain evidence="7">DAOM BR144</strain>
    </source>
</reference>
<evidence type="ECO:0000313" key="8">
    <source>
        <dbReference type="Proteomes" id="UP000019132"/>
    </source>
</evidence>
<keyword evidence="2 6" id="KW-0812">Transmembrane</keyword>
<evidence type="ECO:0000256" key="6">
    <source>
        <dbReference type="SAM" id="Phobius"/>
    </source>
</evidence>
<comment type="subcellular location">
    <subcellularLocation>
        <location evidence="1">Membrane</location>
        <topology evidence="1">Multi-pass membrane protein</topology>
    </subcellularLocation>
</comment>
<dbReference type="EnsemblProtists" id="PYU1_T001573">
    <property type="protein sequence ID" value="PYU1_T001573"/>
    <property type="gene ID" value="PYU1_G001573"/>
</dbReference>
<dbReference type="eggNOG" id="ENOG502QUWR">
    <property type="taxonomic scope" value="Eukaryota"/>
</dbReference>
<reference evidence="8" key="2">
    <citation type="submission" date="2010-04" db="EMBL/GenBank/DDBJ databases">
        <authorList>
            <person name="Buell R."/>
            <person name="Hamilton J."/>
            <person name="Hostetler J."/>
        </authorList>
    </citation>
    <scope>NUCLEOTIDE SEQUENCE [LARGE SCALE GENOMIC DNA]</scope>
    <source>
        <strain evidence="8">DAOM:BR144</strain>
    </source>
</reference>
<sequence length="344" mass="35825">MLCSRLRLRGVSALRYHHGVRPSARASASRLPPKRVFGSSPKPQDVKTSRGDVSLVMGFAAGGFAGVVSALSGVGGGMVLIPAVAKMTTMPMQTVNGTCLGGLTAGATAGAWNYSQADSCNYPLALLTSIPAIVFARAGVKAAHSFSSKTLSSIVGFGMLASVPLIVLKNSEFMANLRSKSDNGDDDSSNPLDLQYHSSNALVAHGNTTPLTDMIAQDPLAFAAANARYVVVGALAGFISGLCGIGGSMFTTTYLTAGTDMPQSIVVGTTLVSVLPMAMSANYFNYKNKSIHFPTALKVGSSLVVATYFTSKYILQYKVPEDILRAVLATTISAAAIAMIRRPI</sequence>
<dbReference type="GO" id="GO:0016020">
    <property type="term" value="C:membrane"/>
    <property type="evidence" value="ECO:0007669"/>
    <property type="project" value="UniProtKB-SubCell"/>
</dbReference>
<dbReference type="HOGENOM" id="CLU_045498_5_1_1"/>
<feature type="transmembrane region" description="Helical" evidence="6">
    <location>
        <begin position="150"/>
        <end position="168"/>
    </location>
</feature>
<evidence type="ECO:0000256" key="2">
    <source>
        <dbReference type="ARBA" id="ARBA00022692"/>
    </source>
</evidence>
<evidence type="ECO:0008006" key="9">
    <source>
        <dbReference type="Google" id="ProtNLM"/>
    </source>
</evidence>
<accession>K3W9D2</accession>
<organism evidence="7 8">
    <name type="scientific">Globisporangium ultimum (strain ATCC 200006 / CBS 805.95 / DAOM BR144)</name>
    <name type="common">Pythium ultimum</name>
    <dbReference type="NCBI Taxonomy" id="431595"/>
    <lineage>
        <taxon>Eukaryota</taxon>
        <taxon>Sar</taxon>
        <taxon>Stramenopiles</taxon>
        <taxon>Oomycota</taxon>
        <taxon>Peronosporomycetes</taxon>
        <taxon>Pythiales</taxon>
        <taxon>Pythiaceae</taxon>
        <taxon>Globisporangium</taxon>
    </lineage>
</organism>
<dbReference type="VEuPathDB" id="FungiDB:PYU1_G001573"/>
<dbReference type="InParanoid" id="K3W9D2"/>
<dbReference type="InterPro" id="IPR051598">
    <property type="entry name" value="TSUP/Inactive_protease-like"/>
</dbReference>
<protein>
    <recommendedName>
        <fullName evidence="9">Membrane transporter protein</fullName>
    </recommendedName>
</protein>
<evidence type="ECO:0000256" key="4">
    <source>
        <dbReference type="ARBA" id="ARBA00023136"/>
    </source>
</evidence>
<evidence type="ECO:0000313" key="7">
    <source>
        <dbReference type="EnsemblProtists" id="PYU1_T001573"/>
    </source>
</evidence>
<dbReference type="PANTHER" id="PTHR43701">
    <property type="entry name" value="MEMBRANE TRANSPORTER PROTEIN MJ0441-RELATED"/>
    <property type="match status" value="1"/>
</dbReference>